<keyword evidence="13" id="KW-1185">Reference proteome</keyword>
<evidence type="ECO:0000256" key="10">
    <source>
        <dbReference type="SAM" id="Phobius"/>
    </source>
</evidence>
<dbReference type="GO" id="GO:0000149">
    <property type="term" value="F:SNARE binding"/>
    <property type="evidence" value="ECO:0007669"/>
    <property type="project" value="TreeGrafter"/>
</dbReference>
<dbReference type="PANTHER" id="PTHR19957:SF83">
    <property type="entry name" value="SYNTAXIN-16"/>
    <property type="match status" value="1"/>
</dbReference>
<evidence type="ECO:0000313" key="13">
    <source>
        <dbReference type="Proteomes" id="UP000530660"/>
    </source>
</evidence>
<dbReference type="Pfam" id="PF05739">
    <property type="entry name" value="SNARE"/>
    <property type="match status" value="1"/>
</dbReference>
<dbReference type="InterPro" id="IPR000727">
    <property type="entry name" value="T_SNARE_dom"/>
</dbReference>
<gene>
    <name evidence="12" type="primary">STX16</name>
    <name evidence="12" type="ORF">F1559_000073</name>
</gene>
<feature type="domain" description="T-SNARE coiled-coil homology" evidence="11">
    <location>
        <begin position="215"/>
        <end position="277"/>
    </location>
</feature>
<keyword evidence="9 10" id="KW-0472">Membrane</keyword>
<evidence type="ECO:0000256" key="1">
    <source>
        <dbReference type="ARBA" id="ARBA00004409"/>
    </source>
</evidence>
<feature type="transmembrane region" description="Helical" evidence="10">
    <location>
        <begin position="285"/>
        <end position="310"/>
    </location>
</feature>
<dbReference type="InterPro" id="IPR045242">
    <property type="entry name" value="Syntaxin"/>
</dbReference>
<comment type="similarity">
    <text evidence="2">Belongs to the syntaxin family.</text>
</comment>
<organism evidence="12 13">
    <name type="scientific">Cyanidiococcus yangmingshanensis</name>
    <dbReference type="NCBI Taxonomy" id="2690220"/>
    <lineage>
        <taxon>Eukaryota</taxon>
        <taxon>Rhodophyta</taxon>
        <taxon>Bangiophyceae</taxon>
        <taxon>Cyanidiales</taxon>
        <taxon>Cyanidiaceae</taxon>
        <taxon>Cyanidiococcus</taxon>
    </lineage>
</organism>
<dbReference type="Proteomes" id="UP000530660">
    <property type="component" value="Unassembled WGS sequence"/>
</dbReference>
<keyword evidence="8" id="KW-0175">Coiled coil</keyword>
<accession>A0A7J7IFV5</accession>
<evidence type="ECO:0000256" key="4">
    <source>
        <dbReference type="ARBA" id="ARBA00022692"/>
    </source>
</evidence>
<evidence type="ECO:0000313" key="12">
    <source>
        <dbReference type="EMBL" id="KAF6001387.1"/>
    </source>
</evidence>
<dbReference type="GO" id="GO:0048278">
    <property type="term" value="P:vesicle docking"/>
    <property type="evidence" value="ECO:0007669"/>
    <property type="project" value="TreeGrafter"/>
</dbReference>
<keyword evidence="6 10" id="KW-1133">Transmembrane helix</keyword>
<dbReference type="AlphaFoldDB" id="A0A7J7IFV5"/>
<evidence type="ECO:0000256" key="3">
    <source>
        <dbReference type="ARBA" id="ARBA00022448"/>
    </source>
</evidence>
<evidence type="ECO:0000256" key="7">
    <source>
        <dbReference type="ARBA" id="ARBA00023034"/>
    </source>
</evidence>
<dbReference type="SUPFAM" id="SSF47661">
    <property type="entry name" value="t-snare proteins"/>
    <property type="match status" value="1"/>
</dbReference>
<evidence type="ECO:0000256" key="6">
    <source>
        <dbReference type="ARBA" id="ARBA00022989"/>
    </source>
</evidence>
<evidence type="ECO:0000259" key="11">
    <source>
        <dbReference type="PROSITE" id="PS50192"/>
    </source>
</evidence>
<dbReference type="GO" id="GO:0006906">
    <property type="term" value="P:vesicle fusion"/>
    <property type="evidence" value="ECO:0007669"/>
    <property type="project" value="TreeGrafter"/>
</dbReference>
<dbReference type="PROSITE" id="PS00914">
    <property type="entry name" value="SYNTAXIN"/>
    <property type="match status" value="1"/>
</dbReference>
<keyword evidence="3" id="KW-0813">Transport</keyword>
<dbReference type="GO" id="GO:0005484">
    <property type="term" value="F:SNAP receptor activity"/>
    <property type="evidence" value="ECO:0007669"/>
    <property type="project" value="InterPro"/>
</dbReference>
<keyword evidence="4 10" id="KW-0812">Transmembrane</keyword>
<comment type="caution">
    <text evidence="12">The sequence shown here is derived from an EMBL/GenBank/DDBJ whole genome shotgun (WGS) entry which is preliminary data.</text>
</comment>
<keyword evidence="5" id="KW-0653">Protein transport</keyword>
<dbReference type="InterPro" id="IPR010989">
    <property type="entry name" value="SNARE"/>
</dbReference>
<dbReference type="EMBL" id="VWRR01000014">
    <property type="protein sequence ID" value="KAF6001387.1"/>
    <property type="molecule type" value="Genomic_DNA"/>
</dbReference>
<dbReference type="OrthoDB" id="10251371at2759"/>
<evidence type="ECO:0000256" key="2">
    <source>
        <dbReference type="ARBA" id="ARBA00009063"/>
    </source>
</evidence>
<reference evidence="12 13" key="1">
    <citation type="journal article" date="2020" name="J. Phycol.">
        <title>Comparative genome analysis reveals Cyanidiococcus gen. nov., a new extremophilic red algal genus sister to Cyanidioschyzon (Cyanidioschyzonaceae, Rhodophyta).</title>
        <authorList>
            <person name="Liu S.-L."/>
            <person name="Chiang Y.-R."/>
            <person name="Yoon H.S."/>
            <person name="Fu H.-Y."/>
        </authorList>
    </citation>
    <scope>NUCLEOTIDE SEQUENCE [LARGE SCALE GENOMIC DNA]</scope>
    <source>
        <strain evidence="12 13">THAL066</strain>
    </source>
</reference>
<evidence type="ECO:0000256" key="9">
    <source>
        <dbReference type="ARBA" id="ARBA00023136"/>
    </source>
</evidence>
<dbReference type="SMART" id="SM00397">
    <property type="entry name" value="t_SNARE"/>
    <property type="match status" value="1"/>
</dbReference>
<protein>
    <submittedName>
        <fullName evidence="12">Syntaxin 16</fullName>
    </submittedName>
</protein>
<sequence>MTSRDRTTVFKRYRAEARLALGEPNAHGVFGSAGNQNAVLTTDGLKNFREAAELPPQWTISPPYGWVSEELESLRKRLLLPEFADKSEEEHAVDQKTAEIARLFQSVEAKVRQLSEHVHEVSLSRPERRIRENIQRKHAMEVQELSVRFRREQRRYLERLRKVEAENASALDMDDAGRSWAVGSANDSRDHQLEQENAFDPGFNAKQLALWRHAETHAGARYEEARRIARSIEELSGIMRDLATLVIEQGTVIDRIDYNIEQSDIQAERALRQLQQARRTQKRGWIHYCTLVLALGCVVLFLILVMKWVYLY</sequence>
<evidence type="ECO:0000256" key="8">
    <source>
        <dbReference type="ARBA" id="ARBA00023054"/>
    </source>
</evidence>
<dbReference type="GO" id="GO:0006886">
    <property type="term" value="P:intracellular protein transport"/>
    <property type="evidence" value="ECO:0007669"/>
    <property type="project" value="InterPro"/>
</dbReference>
<comment type="subcellular location">
    <subcellularLocation>
        <location evidence="1">Golgi apparatus membrane</location>
        <topology evidence="1">Single-pass type IV membrane protein</topology>
    </subcellularLocation>
</comment>
<dbReference type="PANTHER" id="PTHR19957">
    <property type="entry name" value="SYNTAXIN"/>
    <property type="match status" value="1"/>
</dbReference>
<keyword evidence="7" id="KW-0333">Golgi apparatus</keyword>
<dbReference type="CDD" id="cd15845">
    <property type="entry name" value="SNARE_syntaxin16"/>
    <property type="match status" value="1"/>
</dbReference>
<proteinExistence type="inferred from homology"/>
<dbReference type="GO" id="GO:0000139">
    <property type="term" value="C:Golgi membrane"/>
    <property type="evidence" value="ECO:0007669"/>
    <property type="project" value="UniProtKB-SubCell"/>
</dbReference>
<dbReference type="PROSITE" id="PS50192">
    <property type="entry name" value="T_SNARE"/>
    <property type="match status" value="1"/>
</dbReference>
<evidence type="ECO:0000256" key="5">
    <source>
        <dbReference type="ARBA" id="ARBA00022927"/>
    </source>
</evidence>
<dbReference type="GO" id="GO:0031201">
    <property type="term" value="C:SNARE complex"/>
    <property type="evidence" value="ECO:0007669"/>
    <property type="project" value="TreeGrafter"/>
</dbReference>
<dbReference type="InterPro" id="IPR006012">
    <property type="entry name" value="Syntaxin/epimorphin_CS"/>
</dbReference>
<dbReference type="Gene3D" id="1.20.58.70">
    <property type="match status" value="1"/>
</dbReference>
<name>A0A7J7IFV5_9RHOD</name>